<dbReference type="FunFam" id="1.10.150.570:FF:000001">
    <property type="entry name" value="tRNA uridine 5-carboxymethylaminomethyl modification enzyme MnmG"/>
    <property type="match status" value="1"/>
</dbReference>
<evidence type="ECO:0000313" key="13">
    <source>
        <dbReference type="EMBL" id="RDV02499.1"/>
    </source>
</evidence>
<protein>
    <recommendedName>
        <fullName evidence="4 11">tRNA uridine 5-carboxymethylaminomethyl modification enzyme MnmG</fullName>
    </recommendedName>
    <alternativeName>
        <fullName evidence="10 11">Glucose-inhibited division protein A</fullName>
    </alternativeName>
</protein>
<keyword evidence="5 11" id="KW-0285">Flavoprotein</keyword>
<dbReference type="HAMAP" id="MF_00129">
    <property type="entry name" value="MnmG_GidA"/>
    <property type="match status" value="1"/>
</dbReference>
<dbReference type="Proteomes" id="UP000263833">
    <property type="component" value="Unassembled WGS sequence"/>
</dbReference>
<comment type="subcellular location">
    <subcellularLocation>
        <location evidence="11">Cytoplasm</location>
    </subcellularLocation>
</comment>
<dbReference type="InterPro" id="IPR004416">
    <property type="entry name" value="MnmG"/>
</dbReference>
<keyword evidence="7 11" id="KW-0274">FAD</keyword>
<dbReference type="InterPro" id="IPR020595">
    <property type="entry name" value="MnmG-rel_CS"/>
</dbReference>
<evidence type="ECO:0000256" key="2">
    <source>
        <dbReference type="ARBA" id="ARBA00003717"/>
    </source>
</evidence>
<dbReference type="Pfam" id="PF13932">
    <property type="entry name" value="SAM_GIDA_C"/>
    <property type="match status" value="1"/>
</dbReference>
<dbReference type="Gene3D" id="1.10.150.570">
    <property type="entry name" value="GidA associated domain, C-terminal subdomain"/>
    <property type="match status" value="1"/>
</dbReference>
<dbReference type="Pfam" id="PF21680">
    <property type="entry name" value="GIDA_C_1st"/>
    <property type="match status" value="1"/>
</dbReference>
<dbReference type="InterPro" id="IPR044920">
    <property type="entry name" value="MnmG_C_subdom_sf"/>
</dbReference>
<dbReference type="InterPro" id="IPR049312">
    <property type="entry name" value="GIDA_C_N"/>
</dbReference>
<dbReference type="GO" id="GO:0005829">
    <property type="term" value="C:cytosol"/>
    <property type="evidence" value="ECO:0007669"/>
    <property type="project" value="TreeGrafter"/>
</dbReference>
<dbReference type="InterPro" id="IPR040131">
    <property type="entry name" value="MnmG_N"/>
</dbReference>
<dbReference type="InterPro" id="IPR026904">
    <property type="entry name" value="MnmG_C"/>
</dbReference>
<dbReference type="Gene3D" id="3.50.50.60">
    <property type="entry name" value="FAD/NAD(P)-binding domain"/>
    <property type="match status" value="2"/>
</dbReference>
<reference evidence="14" key="1">
    <citation type="submission" date="2018-08" db="EMBL/GenBank/DDBJ databases">
        <authorList>
            <person name="Kim S.-J."/>
            <person name="Jung G.-Y."/>
        </authorList>
    </citation>
    <scope>NUCLEOTIDE SEQUENCE [LARGE SCALE GENOMIC DNA]</scope>
    <source>
        <strain evidence="14">GY_G</strain>
    </source>
</reference>
<accession>A0A371B4I5</accession>
<dbReference type="RefSeq" id="WP_115549605.1">
    <property type="nucleotide sequence ID" value="NZ_QRGP01000002.1"/>
</dbReference>
<comment type="subunit">
    <text evidence="9 11">Homodimer. Heterotetramer of two MnmE and two MnmG subunits.</text>
</comment>
<sequence length="636" mass="68726">MTIRSDRDFDVLVVGGGHAGVEAAAAAARMGVRVGLVSFSAETIGAMSCNPAIGGLGKGHLVREVDAFDGLIARAADDAAIHYRMLNASKGAAVQGPRVQADRKLFKASIHRQVADTENLSIIEGEAAALCFRAENDRRISGLELADGTILGTRAVILCTGTFLGGTLFRGEERLTGGRIGEASALKLAEQIRGAGLPMARLKTGTPPRLDGRTIDWAALEEQPSDGADWTMSSMTVRRHVPQLFCAITRTNGQTHEIIRGGLDRSPLFGGAIQGQGPRYCPSIEDKIFRFGDRDGHQVFLEPEGLDSHLIYPNGISTSLPTDVQMAMVRSMKGLEHVEMAVPGYAVEYDYIDPRALDRSLKIQGFEGLYCAGQINGTTGYEEAAAQGLVAGMGAASWILDRDFPAIDRSNSYIAVMVDDLVLHGVTEPYRMLTARAEYRLRLRADNAATRLTPIGIECGVIGDARRRHYDSYASEKARLDGYLQQSASADQLIAAGIHVKRDSGKLTMIDWLRFPEVRLQDLIKVPRGTSLDDNIEEMWSAEIIAEVEQDGRYAPYVDRQAAELRDLAANERIGIPATLDYKSIAGLSNEMVERLSASRPDTLAAASRIRGVTPAALAAILVHAKRAQSADKQAA</sequence>
<evidence type="ECO:0000256" key="11">
    <source>
        <dbReference type="HAMAP-Rule" id="MF_00129"/>
    </source>
</evidence>
<keyword evidence="14" id="KW-1185">Reference proteome</keyword>
<comment type="similarity">
    <text evidence="3 11">Belongs to the MnmG family.</text>
</comment>
<keyword evidence="11" id="KW-0963">Cytoplasm</keyword>
<dbReference type="EMBL" id="QRGP01000002">
    <property type="protein sequence ID" value="RDV02499.1"/>
    <property type="molecule type" value="Genomic_DNA"/>
</dbReference>
<dbReference type="SMART" id="SM01228">
    <property type="entry name" value="GIDA_assoc_3"/>
    <property type="match status" value="1"/>
</dbReference>
<keyword evidence="8 11" id="KW-0520">NAD</keyword>
<comment type="cofactor">
    <cofactor evidence="1 11">
        <name>FAD</name>
        <dbReference type="ChEBI" id="CHEBI:57692"/>
    </cofactor>
</comment>
<comment type="caution">
    <text evidence="11">Lacks conserved residue(s) required for the propagation of feature annotation.</text>
</comment>
<keyword evidence="6 11" id="KW-0819">tRNA processing</keyword>
<feature type="binding site" evidence="11">
    <location>
        <begin position="277"/>
        <end position="291"/>
    </location>
    <ligand>
        <name>NAD(+)</name>
        <dbReference type="ChEBI" id="CHEBI:57540"/>
    </ligand>
</feature>
<evidence type="ECO:0000256" key="8">
    <source>
        <dbReference type="ARBA" id="ARBA00023027"/>
    </source>
</evidence>
<evidence type="ECO:0000313" key="14">
    <source>
        <dbReference type="Proteomes" id="UP000263833"/>
    </source>
</evidence>
<dbReference type="GO" id="GO:0050660">
    <property type="term" value="F:flavin adenine dinucleotide binding"/>
    <property type="evidence" value="ECO:0007669"/>
    <property type="project" value="UniProtKB-UniRule"/>
</dbReference>
<organism evidence="13 14">
    <name type="scientific">Sphingorhabdus pulchriflava</name>
    <dbReference type="NCBI Taxonomy" id="2292257"/>
    <lineage>
        <taxon>Bacteria</taxon>
        <taxon>Pseudomonadati</taxon>
        <taxon>Pseudomonadota</taxon>
        <taxon>Alphaproteobacteria</taxon>
        <taxon>Sphingomonadales</taxon>
        <taxon>Sphingomonadaceae</taxon>
        <taxon>Sphingorhabdus</taxon>
    </lineage>
</organism>
<feature type="binding site" evidence="11">
    <location>
        <begin position="15"/>
        <end position="20"/>
    </location>
    <ligand>
        <name>FAD</name>
        <dbReference type="ChEBI" id="CHEBI:57692"/>
    </ligand>
</feature>
<dbReference type="PANTHER" id="PTHR11806:SF0">
    <property type="entry name" value="PROTEIN MTO1 HOMOLOG, MITOCHONDRIAL"/>
    <property type="match status" value="1"/>
</dbReference>
<evidence type="ECO:0000256" key="1">
    <source>
        <dbReference type="ARBA" id="ARBA00001974"/>
    </source>
</evidence>
<gene>
    <name evidence="11" type="primary">mnmG</name>
    <name evidence="11" type="synonym">gidA</name>
    <name evidence="13" type="ORF">DXH95_11015</name>
</gene>
<evidence type="ECO:0000256" key="9">
    <source>
        <dbReference type="ARBA" id="ARBA00025948"/>
    </source>
</evidence>
<comment type="function">
    <text evidence="2 11">NAD-binding protein involved in the addition of a carboxymethylaminomethyl (cmnm) group at the wobble position (U34) of certain tRNAs, forming tRNA-cmnm(5)s(2)U34.</text>
</comment>
<evidence type="ECO:0000256" key="7">
    <source>
        <dbReference type="ARBA" id="ARBA00022827"/>
    </source>
</evidence>
<dbReference type="AlphaFoldDB" id="A0A371B4I5"/>
<dbReference type="GO" id="GO:0002098">
    <property type="term" value="P:tRNA wobble uridine modification"/>
    <property type="evidence" value="ECO:0007669"/>
    <property type="project" value="InterPro"/>
</dbReference>
<dbReference type="InterPro" id="IPR047001">
    <property type="entry name" value="MnmG_C_subdom"/>
</dbReference>
<dbReference type="FunFam" id="3.50.50.60:FF:000002">
    <property type="entry name" value="tRNA uridine 5-carboxymethylaminomethyl modification enzyme MnmG"/>
    <property type="match status" value="1"/>
</dbReference>
<dbReference type="InterPro" id="IPR002218">
    <property type="entry name" value="MnmG-rel"/>
</dbReference>
<comment type="caution">
    <text evidence="13">The sequence shown here is derived from an EMBL/GenBank/DDBJ whole genome shotgun (WGS) entry which is preliminary data.</text>
</comment>
<dbReference type="PANTHER" id="PTHR11806">
    <property type="entry name" value="GLUCOSE INHIBITED DIVISION PROTEIN A"/>
    <property type="match status" value="1"/>
</dbReference>
<dbReference type="GO" id="GO:0030488">
    <property type="term" value="P:tRNA methylation"/>
    <property type="evidence" value="ECO:0007669"/>
    <property type="project" value="TreeGrafter"/>
</dbReference>
<feature type="domain" description="tRNA uridine 5-carboxymethylaminomethyl modification enzyme C-terminal subdomain" evidence="12">
    <location>
        <begin position="552"/>
        <end position="623"/>
    </location>
</feature>
<dbReference type="InterPro" id="IPR036188">
    <property type="entry name" value="FAD/NAD-bd_sf"/>
</dbReference>
<proteinExistence type="inferred from homology"/>
<dbReference type="PROSITE" id="PS01280">
    <property type="entry name" value="GIDA_1"/>
    <property type="match status" value="1"/>
</dbReference>
<dbReference type="Pfam" id="PF01134">
    <property type="entry name" value="GIDA"/>
    <property type="match status" value="1"/>
</dbReference>
<evidence type="ECO:0000256" key="4">
    <source>
        <dbReference type="ARBA" id="ARBA00020461"/>
    </source>
</evidence>
<dbReference type="SUPFAM" id="SSF51905">
    <property type="entry name" value="FAD/NAD(P)-binding domain"/>
    <property type="match status" value="1"/>
</dbReference>
<evidence type="ECO:0000256" key="3">
    <source>
        <dbReference type="ARBA" id="ARBA00007653"/>
    </source>
</evidence>
<evidence type="ECO:0000256" key="5">
    <source>
        <dbReference type="ARBA" id="ARBA00022630"/>
    </source>
</evidence>
<evidence type="ECO:0000256" key="6">
    <source>
        <dbReference type="ARBA" id="ARBA00022694"/>
    </source>
</evidence>
<name>A0A371B4I5_9SPHN</name>
<dbReference type="OrthoDB" id="9815560at2"/>
<dbReference type="NCBIfam" id="TIGR00136">
    <property type="entry name" value="mnmG_gidA"/>
    <property type="match status" value="1"/>
</dbReference>
<evidence type="ECO:0000256" key="10">
    <source>
        <dbReference type="ARBA" id="ARBA00031800"/>
    </source>
</evidence>
<evidence type="ECO:0000259" key="12">
    <source>
        <dbReference type="SMART" id="SM01228"/>
    </source>
</evidence>